<dbReference type="Proteomes" id="UP000026915">
    <property type="component" value="Chromosome 8"/>
</dbReference>
<dbReference type="InParanoid" id="A0A061FQ33"/>
<evidence type="ECO:0000313" key="2">
    <source>
        <dbReference type="Proteomes" id="UP000026915"/>
    </source>
</evidence>
<keyword evidence="2" id="KW-1185">Reference proteome</keyword>
<name>A0A061FQ33_THECC</name>
<protein>
    <submittedName>
        <fullName evidence="1">Uncharacterized protein</fullName>
    </submittedName>
</protein>
<dbReference type="HOGENOM" id="CLU_812359_0_0_1"/>
<evidence type="ECO:0000313" key="1">
    <source>
        <dbReference type="EMBL" id="EOY16629.1"/>
    </source>
</evidence>
<sequence length="342" mass="39910">MEEYNLILYQKKNMWQQKAKFVRVKYGDANTKFYHAMVKGRHRRNKISTLKKDEVSWSYDQAEMEKMALQYYQELFKDDGIHVSFPRNSQWKLKENKIAEISNPISYEEVLVDLLRPLLSDIIGKTQCSFIPGRQAIDNIIIVREAIHIMRMVRKQEEALAIKIDLEKAYDTLKRNFLQEVLKEIGLPFSWVNLIIHEDFMSVTNKSINSHVWENILKCKPVIEKGLGISIANGHKAKFWTKNWLYCGPLFNHATRALSDMELQLPVASFYNKFGSWALQQMEQDLPQHIILRIAAIMIDLTSVEEDTVFLMPSGNVEFSAKSAYEIQLNSHLPTTSHWNQI</sequence>
<dbReference type="eggNOG" id="KOG1075">
    <property type="taxonomic scope" value="Eukaryota"/>
</dbReference>
<dbReference type="AlphaFoldDB" id="A0A061FQ33"/>
<dbReference type="PANTHER" id="PTHR31635">
    <property type="entry name" value="REVERSE TRANSCRIPTASE DOMAIN-CONTAINING PROTEIN-RELATED"/>
    <property type="match status" value="1"/>
</dbReference>
<accession>A0A061FQ33</accession>
<dbReference type="PANTHER" id="PTHR31635:SF196">
    <property type="entry name" value="REVERSE TRANSCRIPTASE DOMAIN-CONTAINING PROTEIN-RELATED"/>
    <property type="match status" value="1"/>
</dbReference>
<reference evidence="1 2" key="1">
    <citation type="journal article" date="2013" name="Genome Biol.">
        <title>The genome sequence of the most widely cultivated cacao type and its use to identify candidate genes regulating pod color.</title>
        <authorList>
            <person name="Motamayor J.C."/>
            <person name="Mockaitis K."/>
            <person name="Schmutz J."/>
            <person name="Haiminen N."/>
            <person name="Iii D.L."/>
            <person name="Cornejo O."/>
            <person name="Findley S.D."/>
            <person name="Zheng P."/>
            <person name="Utro F."/>
            <person name="Royaert S."/>
            <person name="Saski C."/>
            <person name="Jenkins J."/>
            <person name="Podicheti R."/>
            <person name="Zhao M."/>
            <person name="Scheffler B.E."/>
            <person name="Stack J.C."/>
            <person name="Feltus F.A."/>
            <person name="Mustiga G.M."/>
            <person name="Amores F."/>
            <person name="Phillips W."/>
            <person name="Marelli J.P."/>
            <person name="May G.D."/>
            <person name="Shapiro H."/>
            <person name="Ma J."/>
            <person name="Bustamante C.D."/>
            <person name="Schnell R.J."/>
            <person name="Main D."/>
            <person name="Gilbert D."/>
            <person name="Parida L."/>
            <person name="Kuhn D.N."/>
        </authorList>
    </citation>
    <scope>NUCLEOTIDE SEQUENCE [LARGE SCALE GENOMIC DNA]</scope>
    <source>
        <strain evidence="2">cv. Matina 1-6</strain>
    </source>
</reference>
<organism evidence="1 2">
    <name type="scientific">Theobroma cacao</name>
    <name type="common">Cacao</name>
    <name type="synonym">Cocoa</name>
    <dbReference type="NCBI Taxonomy" id="3641"/>
    <lineage>
        <taxon>Eukaryota</taxon>
        <taxon>Viridiplantae</taxon>
        <taxon>Streptophyta</taxon>
        <taxon>Embryophyta</taxon>
        <taxon>Tracheophyta</taxon>
        <taxon>Spermatophyta</taxon>
        <taxon>Magnoliopsida</taxon>
        <taxon>eudicotyledons</taxon>
        <taxon>Gunneridae</taxon>
        <taxon>Pentapetalae</taxon>
        <taxon>rosids</taxon>
        <taxon>malvids</taxon>
        <taxon>Malvales</taxon>
        <taxon>Malvaceae</taxon>
        <taxon>Byttnerioideae</taxon>
        <taxon>Theobroma</taxon>
    </lineage>
</organism>
<dbReference type="EMBL" id="CM001886">
    <property type="protein sequence ID" value="EOY16629.1"/>
    <property type="molecule type" value="Genomic_DNA"/>
</dbReference>
<dbReference type="Gramene" id="EOY16629">
    <property type="protein sequence ID" value="EOY16629"/>
    <property type="gene ID" value="TCM_035452"/>
</dbReference>
<proteinExistence type="predicted"/>
<gene>
    <name evidence="1" type="ORF">TCM_035452</name>
</gene>